<dbReference type="EMBL" id="JACGWN010000010">
    <property type="protein sequence ID" value="KAL0427791.1"/>
    <property type="molecule type" value="Genomic_DNA"/>
</dbReference>
<feature type="domain" description="Retrovirus-related Pol polyprotein from transposon TNT 1-94-like beta-barrel" evidence="2">
    <location>
        <begin position="188"/>
        <end position="212"/>
    </location>
</feature>
<comment type="caution">
    <text evidence="3">The sequence shown here is derived from an EMBL/GenBank/DDBJ whole genome shotgun (WGS) entry which is preliminary data.</text>
</comment>
<dbReference type="InterPro" id="IPR054722">
    <property type="entry name" value="PolX-like_BBD"/>
</dbReference>
<sequence length="222" mass="24205">MASSSSMVPDVPIAGNTAGIETGNYGMMMILAPLNGNNWLSWSRSLQIALEGRDRLDFSDGVCAKPDEGSAELIHWRITNSMTGHTKENCFKLHEAPDWYKDLTDQQRRNGNGGRAYVATEDVGNSVAQSLDLPATIEGNLVADLMKALKIIQNKMSPDPMRFHFAQGDEMEGMTLANTLSSSFVGSWIVDTGATNHMCGDATLFHSLNTLKSPLIITLLQQ</sequence>
<name>A0AAW2VET5_9LAMI</name>
<accession>A0AAW2VET5</accession>
<protein>
    <recommendedName>
        <fullName evidence="4">Retrotransposon Copia-like N-terminal domain-containing protein</fullName>
    </recommendedName>
</protein>
<feature type="domain" description="Retrotransposon Copia-like N-terminal" evidence="1">
    <location>
        <begin position="24"/>
        <end position="67"/>
    </location>
</feature>
<reference evidence="3" key="1">
    <citation type="submission" date="2020-06" db="EMBL/GenBank/DDBJ databases">
        <authorList>
            <person name="Li T."/>
            <person name="Hu X."/>
            <person name="Zhang T."/>
            <person name="Song X."/>
            <person name="Zhang H."/>
            <person name="Dai N."/>
            <person name="Sheng W."/>
            <person name="Hou X."/>
            <person name="Wei L."/>
        </authorList>
    </citation>
    <scope>NUCLEOTIDE SEQUENCE</scope>
    <source>
        <strain evidence="3">KEN1</strain>
        <tissue evidence="3">Leaf</tissue>
    </source>
</reference>
<dbReference type="Pfam" id="PF22936">
    <property type="entry name" value="Pol_BBD"/>
    <property type="match status" value="1"/>
</dbReference>
<reference evidence="3" key="2">
    <citation type="journal article" date="2024" name="Plant">
        <title>Genomic evolution and insights into agronomic trait innovations of Sesamum species.</title>
        <authorList>
            <person name="Miao H."/>
            <person name="Wang L."/>
            <person name="Qu L."/>
            <person name="Liu H."/>
            <person name="Sun Y."/>
            <person name="Le M."/>
            <person name="Wang Q."/>
            <person name="Wei S."/>
            <person name="Zheng Y."/>
            <person name="Lin W."/>
            <person name="Duan Y."/>
            <person name="Cao H."/>
            <person name="Xiong S."/>
            <person name="Wang X."/>
            <person name="Wei L."/>
            <person name="Li C."/>
            <person name="Ma Q."/>
            <person name="Ju M."/>
            <person name="Zhao R."/>
            <person name="Li G."/>
            <person name="Mu C."/>
            <person name="Tian Q."/>
            <person name="Mei H."/>
            <person name="Zhang T."/>
            <person name="Gao T."/>
            <person name="Zhang H."/>
        </authorList>
    </citation>
    <scope>NUCLEOTIDE SEQUENCE</scope>
    <source>
        <strain evidence="3">KEN1</strain>
    </source>
</reference>
<evidence type="ECO:0000313" key="3">
    <source>
        <dbReference type="EMBL" id="KAL0427791.1"/>
    </source>
</evidence>
<organism evidence="3">
    <name type="scientific">Sesamum latifolium</name>
    <dbReference type="NCBI Taxonomy" id="2727402"/>
    <lineage>
        <taxon>Eukaryota</taxon>
        <taxon>Viridiplantae</taxon>
        <taxon>Streptophyta</taxon>
        <taxon>Embryophyta</taxon>
        <taxon>Tracheophyta</taxon>
        <taxon>Spermatophyta</taxon>
        <taxon>Magnoliopsida</taxon>
        <taxon>eudicotyledons</taxon>
        <taxon>Gunneridae</taxon>
        <taxon>Pentapetalae</taxon>
        <taxon>asterids</taxon>
        <taxon>lamiids</taxon>
        <taxon>Lamiales</taxon>
        <taxon>Pedaliaceae</taxon>
        <taxon>Sesamum</taxon>
    </lineage>
</organism>
<dbReference type="Pfam" id="PF14244">
    <property type="entry name" value="Retrotran_gag_3"/>
    <property type="match status" value="1"/>
</dbReference>
<gene>
    <name evidence="3" type="ORF">Slati_2953900</name>
</gene>
<dbReference type="InterPro" id="IPR029472">
    <property type="entry name" value="Copia-like_N"/>
</dbReference>
<evidence type="ECO:0000259" key="1">
    <source>
        <dbReference type="Pfam" id="PF14244"/>
    </source>
</evidence>
<dbReference type="AlphaFoldDB" id="A0AAW2VET5"/>
<evidence type="ECO:0008006" key="4">
    <source>
        <dbReference type="Google" id="ProtNLM"/>
    </source>
</evidence>
<evidence type="ECO:0000259" key="2">
    <source>
        <dbReference type="Pfam" id="PF22936"/>
    </source>
</evidence>
<proteinExistence type="predicted"/>